<dbReference type="PANTHER" id="PTHR30622:SF4">
    <property type="entry name" value="UNDECAPRENYL-DIPHOSPHATASE"/>
    <property type="match status" value="1"/>
</dbReference>
<comment type="miscellaneous">
    <text evidence="14">Bacitracin is thought to be involved in the inhibition of peptidoglycan synthesis by sequestering undecaprenyl diphosphate, thereby reducing the pool of lipid carrier available.</text>
</comment>
<comment type="similarity">
    <text evidence="2 14">Belongs to the UppP family.</text>
</comment>
<feature type="transmembrane region" description="Helical" evidence="14">
    <location>
        <begin position="182"/>
        <end position="203"/>
    </location>
</feature>
<evidence type="ECO:0000256" key="5">
    <source>
        <dbReference type="ARBA" id="ARBA00022475"/>
    </source>
</evidence>
<evidence type="ECO:0000313" key="16">
    <source>
        <dbReference type="Proteomes" id="UP000182798"/>
    </source>
</evidence>
<comment type="function">
    <text evidence="14">Catalyzes the dephosphorylation of undecaprenyl diphosphate (UPP). Confers resistance to bacitracin.</text>
</comment>
<evidence type="ECO:0000256" key="4">
    <source>
        <dbReference type="ARBA" id="ARBA00021581"/>
    </source>
</evidence>
<dbReference type="GO" id="GO:0071555">
    <property type="term" value="P:cell wall organization"/>
    <property type="evidence" value="ECO:0007669"/>
    <property type="project" value="UniProtKB-KW"/>
</dbReference>
<reference evidence="16" key="1">
    <citation type="submission" date="2016-09" db="EMBL/GenBank/DDBJ databases">
        <title>Genome Sequence of Bathymodiolus thermophilus sulfur-oxidizing gill endosymbiont.</title>
        <authorList>
            <person name="Ponnudurai R."/>
            <person name="Kleiner M."/>
            <person name="Sayavedra L."/>
            <person name="Thuermer A."/>
            <person name="Felbeck H."/>
            <person name="Schlueter R."/>
            <person name="Schweder T."/>
            <person name="Markert S."/>
        </authorList>
    </citation>
    <scope>NUCLEOTIDE SEQUENCE [LARGE SCALE GENOMIC DNA]</scope>
    <source>
        <strain evidence="16">BAT/CrabSpa'14</strain>
    </source>
</reference>
<evidence type="ECO:0000256" key="8">
    <source>
        <dbReference type="ARBA" id="ARBA00022989"/>
    </source>
</evidence>
<dbReference type="EC" id="3.6.1.27" evidence="3 14"/>
<evidence type="ECO:0000313" key="15">
    <source>
        <dbReference type="EMBL" id="OIR25450.1"/>
    </source>
</evidence>
<keyword evidence="9 14" id="KW-0472">Membrane</keyword>
<evidence type="ECO:0000256" key="14">
    <source>
        <dbReference type="HAMAP-Rule" id="MF_01006"/>
    </source>
</evidence>
<evidence type="ECO:0000256" key="9">
    <source>
        <dbReference type="ARBA" id="ARBA00023136"/>
    </source>
</evidence>
<keyword evidence="14" id="KW-0133">Cell shape</keyword>
<feature type="transmembrane region" description="Helical" evidence="14">
    <location>
        <begin position="114"/>
        <end position="132"/>
    </location>
</feature>
<dbReference type="GO" id="GO:0046677">
    <property type="term" value="P:response to antibiotic"/>
    <property type="evidence" value="ECO:0007669"/>
    <property type="project" value="UniProtKB-UniRule"/>
</dbReference>
<name>A0A1J5TXG9_9GAMM</name>
<keyword evidence="10 14" id="KW-0046">Antibiotic resistance</keyword>
<dbReference type="Pfam" id="PF02673">
    <property type="entry name" value="BacA"/>
    <property type="match status" value="1"/>
</dbReference>
<comment type="caution">
    <text evidence="15">The sequence shown here is derived from an EMBL/GenBank/DDBJ whole genome shotgun (WGS) entry which is preliminary data.</text>
</comment>
<keyword evidence="5 14" id="KW-1003">Cell membrane</keyword>
<gene>
    <name evidence="14" type="primary">uppP</name>
    <name evidence="15" type="ORF">BGC33_06655</name>
</gene>
<evidence type="ECO:0000256" key="1">
    <source>
        <dbReference type="ARBA" id="ARBA00004651"/>
    </source>
</evidence>
<keyword evidence="14" id="KW-0961">Cell wall biogenesis/degradation</keyword>
<dbReference type="PANTHER" id="PTHR30622">
    <property type="entry name" value="UNDECAPRENYL-DIPHOSPHATASE"/>
    <property type="match status" value="1"/>
</dbReference>
<evidence type="ECO:0000256" key="10">
    <source>
        <dbReference type="ARBA" id="ARBA00023251"/>
    </source>
</evidence>
<dbReference type="OrthoDB" id="9808289at2"/>
<protein>
    <recommendedName>
        <fullName evidence="4 14">Undecaprenyl-diphosphatase</fullName>
        <ecNumber evidence="3 14">3.6.1.27</ecNumber>
    </recommendedName>
    <alternativeName>
        <fullName evidence="12 14">Bacitracin resistance protein</fullName>
    </alternativeName>
    <alternativeName>
        <fullName evidence="11 14">Undecaprenyl pyrophosphate phosphatase</fullName>
    </alternativeName>
</protein>
<feature type="transmembrane region" description="Helical" evidence="14">
    <location>
        <begin position="7"/>
        <end position="29"/>
    </location>
</feature>
<proteinExistence type="inferred from homology"/>
<feature type="transmembrane region" description="Helical" evidence="14">
    <location>
        <begin position="79"/>
        <end position="102"/>
    </location>
</feature>
<dbReference type="GO" id="GO:0050380">
    <property type="term" value="F:undecaprenyl-diphosphatase activity"/>
    <property type="evidence" value="ECO:0007669"/>
    <property type="project" value="UniProtKB-UniRule"/>
</dbReference>
<dbReference type="Proteomes" id="UP000182798">
    <property type="component" value="Unassembled WGS sequence"/>
</dbReference>
<dbReference type="NCBIfam" id="TIGR00753">
    <property type="entry name" value="undec_PP_bacA"/>
    <property type="match status" value="1"/>
</dbReference>
<evidence type="ECO:0000256" key="13">
    <source>
        <dbReference type="ARBA" id="ARBA00047594"/>
    </source>
</evidence>
<comment type="subcellular location">
    <subcellularLocation>
        <location evidence="1 14">Cell membrane</location>
        <topology evidence="1 14">Multi-pass membrane protein</topology>
    </subcellularLocation>
</comment>
<dbReference type="GO" id="GO:0005886">
    <property type="term" value="C:plasma membrane"/>
    <property type="evidence" value="ECO:0007669"/>
    <property type="project" value="UniProtKB-SubCell"/>
</dbReference>
<evidence type="ECO:0000256" key="3">
    <source>
        <dbReference type="ARBA" id="ARBA00012374"/>
    </source>
</evidence>
<keyword evidence="8 14" id="KW-1133">Transmembrane helix</keyword>
<keyword evidence="6 14" id="KW-0812">Transmembrane</keyword>
<keyword evidence="7 14" id="KW-0378">Hydrolase</keyword>
<evidence type="ECO:0000256" key="12">
    <source>
        <dbReference type="ARBA" id="ARBA00032932"/>
    </source>
</evidence>
<dbReference type="GO" id="GO:0009252">
    <property type="term" value="P:peptidoglycan biosynthetic process"/>
    <property type="evidence" value="ECO:0007669"/>
    <property type="project" value="UniProtKB-KW"/>
</dbReference>
<dbReference type="InterPro" id="IPR003824">
    <property type="entry name" value="UppP"/>
</dbReference>
<organism evidence="15 16">
    <name type="scientific">Bathymodiolus thermophilus thioautotrophic gill symbiont</name>
    <dbReference type="NCBI Taxonomy" id="2360"/>
    <lineage>
        <taxon>Bacteria</taxon>
        <taxon>Pseudomonadati</taxon>
        <taxon>Pseudomonadota</taxon>
        <taxon>Gammaproteobacteria</taxon>
        <taxon>sulfur-oxidizing symbionts</taxon>
    </lineage>
</organism>
<dbReference type="EMBL" id="MIQH01000324">
    <property type="protein sequence ID" value="OIR25450.1"/>
    <property type="molecule type" value="Genomic_DNA"/>
</dbReference>
<accession>A0A1J5TXG9</accession>
<feature type="transmembrane region" description="Helical" evidence="14">
    <location>
        <begin position="215"/>
        <end position="237"/>
    </location>
</feature>
<keyword evidence="14" id="KW-0573">Peptidoglycan synthesis</keyword>
<dbReference type="GO" id="GO:0008360">
    <property type="term" value="P:regulation of cell shape"/>
    <property type="evidence" value="ECO:0007669"/>
    <property type="project" value="UniProtKB-KW"/>
</dbReference>
<dbReference type="NCBIfam" id="NF001393">
    <property type="entry name" value="PRK00281.2-4"/>
    <property type="match status" value="1"/>
</dbReference>
<dbReference type="RefSeq" id="WP_071563489.1">
    <property type="nucleotide sequence ID" value="NZ_MIQH01000324.1"/>
</dbReference>
<comment type="catalytic activity">
    <reaction evidence="13 14">
        <text>di-trans,octa-cis-undecaprenyl diphosphate + H2O = di-trans,octa-cis-undecaprenyl phosphate + phosphate + H(+)</text>
        <dbReference type="Rhea" id="RHEA:28094"/>
        <dbReference type="ChEBI" id="CHEBI:15377"/>
        <dbReference type="ChEBI" id="CHEBI:15378"/>
        <dbReference type="ChEBI" id="CHEBI:43474"/>
        <dbReference type="ChEBI" id="CHEBI:58405"/>
        <dbReference type="ChEBI" id="CHEBI:60392"/>
        <dbReference type="EC" id="3.6.1.27"/>
    </reaction>
</comment>
<sequence>MDFIQTIILAIVQGVSEFLPISSSAHLILVPKLGDWVDQGLAFDVVLHLGTLSAVIFYYRHSIGEIIVAFFSKNPNADVNAKLGWGVIIATIPVGIAGLLFKGVIEDNLRSPEVIAYATLLFGLLLGLADYLNRKRGTFKADIGWLDMLIIGIFQALALIPGTSRSGITITAALLLGFGYKLALKFSFLLSIPVIVLSSLLIFVDLYQTPEPVNWIFLATGFLTAGIFAYLTLYFFIKSLEKISMLPFVAYRIILAAVLLAFF</sequence>
<dbReference type="HAMAP" id="MF_01006">
    <property type="entry name" value="Undec_diphosphatase"/>
    <property type="match status" value="1"/>
</dbReference>
<evidence type="ECO:0000256" key="6">
    <source>
        <dbReference type="ARBA" id="ARBA00022692"/>
    </source>
</evidence>
<dbReference type="AlphaFoldDB" id="A0A1J5TXG9"/>
<evidence type="ECO:0000256" key="7">
    <source>
        <dbReference type="ARBA" id="ARBA00022801"/>
    </source>
</evidence>
<evidence type="ECO:0000256" key="11">
    <source>
        <dbReference type="ARBA" id="ARBA00032707"/>
    </source>
</evidence>
<evidence type="ECO:0000256" key="2">
    <source>
        <dbReference type="ARBA" id="ARBA00010621"/>
    </source>
</evidence>
<feature type="transmembrane region" description="Helical" evidence="14">
    <location>
        <begin position="243"/>
        <end position="262"/>
    </location>
</feature>